<dbReference type="InterPro" id="IPR047139">
    <property type="entry name" value="ANKZ1/VMS1"/>
</dbReference>
<dbReference type="AlphaFoldDB" id="A0A5K1JWZ3"/>
<dbReference type="PANTHER" id="PTHR16036:SF2">
    <property type="entry name" value="TRNA ENDONUCLEASE ANKZF1"/>
    <property type="match status" value="1"/>
</dbReference>
<gene>
    <name evidence="2" type="primary">I1RX04</name>
</gene>
<dbReference type="GO" id="GO:0036503">
    <property type="term" value="P:ERAD pathway"/>
    <property type="evidence" value="ECO:0007669"/>
    <property type="project" value="TreeGrafter"/>
</dbReference>
<evidence type="ECO:0000256" key="1">
    <source>
        <dbReference type="SAM" id="MobiDB-lite"/>
    </source>
</evidence>
<feature type="compositionally biased region" description="Low complexity" evidence="1">
    <location>
        <begin position="36"/>
        <end position="46"/>
    </location>
</feature>
<feature type="region of interest" description="Disordered" evidence="1">
    <location>
        <begin position="213"/>
        <end position="233"/>
    </location>
</feature>
<sequence>MSQHYQYHLFSLPRDLLDTLIPRNVLAQPPQPPSAPTSETPSPLPLLAPGSRACNICLGSTFVDVDDQRAHFRSDWHRYNVKVRLNGHDPVTEAHFAQLVDALDDSISGSASSSDGESDDDAVAALVNKTRKLSRPSSPGTVPLTMPQMPLVWFHSPPSTQIGVYRTIFSLAASPSDYLADLKQMQSGGDHGRTWAMFMTAGGHFAGAIVRVKRPDDDNDDPGLTKRDLPSLY</sequence>
<protein>
    <submittedName>
        <fullName evidence="2">ANK_REP_REGION domain-containing protein</fullName>
    </submittedName>
</protein>
<accession>A0A5K1JWZ3</accession>
<dbReference type="PANTHER" id="PTHR16036">
    <property type="entry name" value="ANKYRIN REPEAT AND ZINC FINGER DOMAIN-CONTAINING PROTEIN 1"/>
    <property type="match status" value="1"/>
</dbReference>
<dbReference type="EMBL" id="LR726063">
    <property type="protein sequence ID" value="VWO97005.1"/>
    <property type="molecule type" value="Genomic_DNA"/>
</dbReference>
<reference evidence="2" key="1">
    <citation type="submission" date="2019-10" db="EMBL/GenBank/DDBJ databases">
        <authorList>
            <person name="Nor Muhammad N."/>
        </authorList>
    </citation>
    <scope>NUCLEOTIDE SEQUENCE</scope>
</reference>
<feature type="region of interest" description="Disordered" evidence="1">
    <location>
        <begin position="25"/>
        <end position="46"/>
    </location>
</feature>
<feature type="compositionally biased region" description="Basic and acidic residues" evidence="1">
    <location>
        <begin position="223"/>
        <end position="233"/>
    </location>
</feature>
<name>A0A5K1JWZ3_9APHY</name>
<evidence type="ECO:0000313" key="2">
    <source>
        <dbReference type="EMBL" id="VWO97005.1"/>
    </source>
</evidence>
<organism evidence="2">
    <name type="scientific">Ganoderma boninense</name>
    <dbReference type="NCBI Taxonomy" id="34458"/>
    <lineage>
        <taxon>Eukaryota</taxon>
        <taxon>Fungi</taxon>
        <taxon>Dikarya</taxon>
        <taxon>Basidiomycota</taxon>
        <taxon>Agaricomycotina</taxon>
        <taxon>Agaricomycetes</taxon>
        <taxon>Polyporales</taxon>
        <taxon>Polyporaceae</taxon>
        <taxon>Ganoderma</taxon>
    </lineage>
</organism>
<proteinExistence type="predicted"/>